<dbReference type="InterPro" id="IPR052221">
    <property type="entry name" value="SLC35F_Transporter"/>
</dbReference>
<dbReference type="PANTHER" id="PTHR14233:SF4">
    <property type="entry name" value="SOLUTE CARRIER FAMILY 35 MEMBER F2"/>
    <property type="match status" value="1"/>
</dbReference>
<evidence type="ECO:0000256" key="4">
    <source>
        <dbReference type="ARBA" id="ARBA00022692"/>
    </source>
</evidence>
<evidence type="ECO:0000256" key="5">
    <source>
        <dbReference type="ARBA" id="ARBA00022989"/>
    </source>
</evidence>
<keyword evidence="3" id="KW-0813">Transport</keyword>
<gene>
    <name evidence="8" type="ORF">AYL99_11912</name>
</gene>
<dbReference type="OrthoDB" id="429955at2759"/>
<evidence type="ECO:0000256" key="3">
    <source>
        <dbReference type="ARBA" id="ARBA00022448"/>
    </source>
</evidence>
<dbReference type="RefSeq" id="XP_018687257.1">
    <property type="nucleotide sequence ID" value="XM_018843416.1"/>
</dbReference>
<keyword evidence="4 7" id="KW-0812">Transmembrane</keyword>
<dbReference type="Proteomes" id="UP000078343">
    <property type="component" value="Unassembled WGS sequence"/>
</dbReference>
<evidence type="ECO:0000313" key="8">
    <source>
        <dbReference type="EMBL" id="OAP53890.1"/>
    </source>
</evidence>
<accession>A0A178Z285</accession>
<protein>
    <submittedName>
        <fullName evidence="8">Uncharacterized protein</fullName>
    </submittedName>
</protein>
<dbReference type="InterPro" id="IPR009262">
    <property type="entry name" value="SLC35_F1/F2/F6"/>
</dbReference>
<dbReference type="AlphaFoldDB" id="A0A178Z285"/>
<evidence type="ECO:0000256" key="1">
    <source>
        <dbReference type="ARBA" id="ARBA00004141"/>
    </source>
</evidence>
<feature type="transmembrane region" description="Helical" evidence="7">
    <location>
        <begin position="21"/>
        <end position="40"/>
    </location>
</feature>
<keyword evidence="9" id="KW-1185">Reference proteome</keyword>
<dbReference type="GO" id="GO:0022857">
    <property type="term" value="F:transmembrane transporter activity"/>
    <property type="evidence" value="ECO:0007669"/>
    <property type="project" value="InterPro"/>
</dbReference>
<evidence type="ECO:0000256" key="7">
    <source>
        <dbReference type="SAM" id="Phobius"/>
    </source>
</evidence>
<comment type="similarity">
    <text evidence="2">Belongs to the SLC35F solute transporter family.</text>
</comment>
<name>A0A178Z285_9EURO</name>
<evidence type="ECO:0000256" key="6">
    <source>
        <dbReference type="ARBA" id="ARBA00023136"/>
    </source>
</evidence>
<keyword evidence="5 7" id="KW-1133">Transmembrane helix</keyword>
<evidence type="ECO:0000313" key="9">
    <source>
        <dbReference type="Proteomes" id="UP000078343"/>
    </source>
</evidence>
<dbReference type="EMBL" id="LVYI01000018">
    <property type="protein sequence ID" value="OAP53890.1"/>
    <property type="molecule type" value="Genomic_DNA"/>
</dbReference>
<dbReference type="GO" id="GO:0016020">
    <property type="term" value="C:membrane"/>
    <property type="evidence" value="ECO:0007669"/>
    <property type="project" value="UniProtKB-SubCell"/>
</dbReference>
<comment type="subcellular location">
    <subcellularLocation>
        <location evidence="1">Membrane</location>
        <topology evidence="1">Multi-pass membrane protein</topology>
    </subcellularLocation>
</comment>
<organism evidence="8 9">
    <name type="scientific">Fonsecaea erecta</name>
    <dbReference type="NCBI Taxonomy" id="1367422"/>
    <lineage>
        <taxon>Eukaryota</taxon>
        <taxon>Fungi</taxon>
        <taxon>Dikarya</taxon>
        <taxon>Ascomycota</taxon>
        <taxon>Pezizomycotina</taxon>
        <taxon>Eurotiomycetes</taxon>
        <taxon>Chaetothyriomycetidae</taxon>
        <taxon>Chaetothyriales</taxon>
        <taxon>Herpotrichiellaceae</taxon>
        <taxon>Fonsecaea</taxon>
    </lineage>
</organism>
<dbReference type="Pfam" id="PF06027">
    <property type="entry name" value="SLC35F"/>
    <property type="match status" value="1"/>
</dbReference>
<reference evidence="8 9" key="1">
    <citation type="submission" date="2016-04" db="EMBL/GenBank/DDBJ databases">
        <title>Draft genome of Fonsecaea erecta CBS 125763.</title>
        <authorList>
            <person name="Weiss V.A."/>
            <person name="Vicente V.A."/>
            <person name="Raittz R.T."/>
            <person name="Moreno L.F."/>
            <person name="De Souza E.M."/>
            <person name="Pedrosa F.O."/>
            <person name="Steffens M.B."/>
            <person name="Faoro H."/>
            <person name="Tadra-Sfeir M.Z."/>
            <person name="Najafzadeh M.J."/>
            <person name="Felipe M.S."/>
            <person name="Teixeira M."/>
            <person name="Sun J."/>
            <person name="Xi L."/>
            <person name="Gomes R."/>
            <person name="De Azevedo C.M."/>
            <person name="Salgado C.G."/>
            <person name="Da Silva M.B."/>
            <person name="Nascimento M.F."/>
            <person name="Queiroz-Telles F."/>
            <person name="Attili D.S."/>
            <person name="Gorbushina A."/>
        </authorList>
    </citation>
    <scope>NUCLEOTIDE SEQUENCE [LARGE SCALE GENOMIC DNA]</scope>
    <source>
        <strain evidence="8 9">CBS 125763</strain>
    </source>
</reference>
<dbReference type="PANTHER" id="PTHR14233">
    <property type="entry name" value="DUF914-RELATED"/>
    <property type="match status" value="1"/>
</dbReference>
<dbReference type="GeneID" id="30016079"/>
<comment type="caution">
    <text evidence="8">The sequence shown here is derived from an EMBL/GenBank/DDBJ whole genome shotgun (WGS) entry which is preliminary data.</text>
</comment>
<proteinExistence type="inferred from homology"/>
<evidence type="ECO:0000256" key="2">
    <source>
        <dbReference type="ARBA" id="ARBA00007863"/>
    </source>
</evidence>
<keyword evidence="6 7" id="KW-0472">Membrane</keyword>
<sequence length="121" mass="14032">MSNSKDIKVIRATSMPAFQTLFIYVLLNFVYTGYTLYKYGFEKWLQMVVKDGWKYIILAIFDVEGNYFTVLAYRHTTILSAQLVNFWAIVVAGHFLPLPPRTIPLGSSRRRTPFSLRQVCP</sequence>
<dbReference type="STRING" id="1367422.A0A178Z285"/>